<feature type="region of interest" description="Disordered" evidence="8">
    <location>
        <begin position="488"/>
        <end position="508"/>
    </location>
</feature>
<dbReference type="InterPro" id="IPR036291">
    <property type="entry name" value="NAD(P)-bd_dom_sf"/>
</dbReference>
<keyword evidence="5" id="KW-0521">NADP</keyword>
<dbReference type="EC" id="1.3.1.33" evidence="3"/>
<keyword evidence="7" id="KW-0149">Chlorophyll biosynthesis</keyword>
<organism evidence="10 11">
    <name type="scientific">Cyclotella atomus</name>
    <dbReference type="NCBI Taxonomy" id="382360"/>
    <lineage>
        <taxon>Eukaryota</taxon>
        <taxon>Sar</taxon>
        <taxon>Stramenopiles</taxon>
        <taxon>Ochrophyta</taxon>
        <taxon>Bacillariophyta</taxon>
        <taxon>Coscinodiscophyceae</taxon>
        <taxon>Thalassiosirophycidae</taxon>
        <taxon>Stephanodiscales</taxon>
        <taxon>Stephanodiscaceae</taxon>
        <taxon>Cyclotella</taxon>
    </lineage>
</organism>
<keyword evidence="11" id="KW-1185">Reference proteome</keyword>
<protein>
    <recommendedName>
        <fullName evidence="3">protochlorophyllide reductase</fullName>
        <ecNumber evidence="3">1.3.1.33</ecNumber>
    </recommendedName>
</protein>
<comment type="similarity">
    <text evidence="2">Belongs to the short-chain dehydrogenases/reductases (SDR) family. POR subfamily.</text>
</comment>
<dbReference type="InterPro" id="IPR005979">
    <property type="entry name" value="Prochl_reduct"/>
</dbReference>
<dbReference type="Pfam" id="PF00106">
    <property type="entry name" value="adh_short"/>
    <property type="match status" value="1"/>
</dbReference>
<keyword evidence="4" id="KW-0602">Photosynthesis</keyword>
<feature type="chain" id="PRO_5044780875" description="protochlorophyllide reductase" evidence="9">
    <location>
        <begin position="22"/>
        <end position="569"/>
    </location>
</feature>
<evidence type="ECO:0000256" key="1">
    <source>
        <dbReference type="ARBA" id="ARBA00005173"/>
    </source>
</evidence>
<dbReference type="PANTHER" id="PTHR44419">
    <property type="entry name" value="PROTOCHLOROPHYLLIDE REDUCTASE C, CHLOROPLASTIC"/>
    <property type="match status" value="1"/>
</dbReference>
<evidence type="ECO:0000256" key="6">
    <source>
        <dbReference type="ARBA" id="ARBA00023002"/>
    </source>
</evidence>
<evidence type="ECO:0000256" key="3">
    <source>
        <dbReference type="ARBA" id="ARBA00012006"/>
    </source>
</evidence>
<evidence type="ECO:0000256" key="5">
    <source>
        <dbReference type="ARBA" id="ARBA00022857"/>
    </source>
</evidence>
<accession>A0ABD3QV25</accession>
<gene>
    <name evidence="10" type="ORF">ACHAWO_009850</name>
</gene>
<dbReference type="SUPFAM" id="SSF51735">
    <property type="entry name" value="NAD(P)-binding Rossmann-fold domains"/>
    <property type="match status" value="1"/>
</dbReference>
<evidence type="ECO:0000256" key="4">
    <source>
        <dbReference type="ARBA" id="ARBA00022531"/>
    </source>
</evidence>
<comment type="pathway">
    <text evidence="1">Porphyrin-containing compound metabolism; chlorophyll biosynthesis.</text>
</comment>
<dbReference type="GO" id="GO:0016630">
    <property type="term" value="F:protochlorophyllide reductase activity"/>
    <property type="evidence" value="ECO:0007669"/>
    <property type="project" value="UniProtKB-EC"/>
</dbReference>
<sequence>MPRKTTLLIAALAAAIGGTDGFKFMSNWQPPKILTDSQKVEIAKTEERFGNKKLVVITGCSSGLGRETVKNLLATKKYHVVGAVRDVDKMEAVAEIDEFDMENFKIMELELNSFASVEKFCAELQEYQLAKPIDRLICNAGVYQPSLPYAKWSVDGHEQTMQINFLSHFLMISKLMPGMSAAPDPRIIMVGSVTGNDNTVGGGGVYPIADLKNLDGFAAGFKNPIAMADGYGFIGAKAYKDSKLCLMMMSNFLHSKYNRNTGISFSSIYPGCIAETPLFREKRAWFRKYFPIFMKYITGGYVGVEEAGQRLFQVAHDPRCSKSGVYWSWNGGPREGRGAAALEQSGQISGGGGAGGGWDSIYENDQSDKVNNLELSVKLFQTATDITGAQWPEAKSFVSPCPTLKVIGAISKNMIAREELKRMAERPGFNEDGTPIKLTKRKKAALVADKVTSSVLKNTVGRVGRVAGRLLLGKVPDTAIQGSFQEEKPLEEAVQPPAPSSQPEAEPEMAIETTIASTKIIEVVDENDKSLLEDEIFDAVFANGKKAAVNEEREWKVTQETKEKELTAV</sequence>
<comment type="caution">
    <text evidence="10">The sequence shown here is derived from an EMBL/GenBank/DDBJ whole genome shotgun (WGS) entry which is preliminary data.</text>
</comment>
<dbReference type="Proteomes" id="UP001530400">
    <property type="component" value="Unassembled WGS sequence"/>
</dbReference>
<keyword evidence="9" id="KW-0732">Signal</keyword>
<reference evidence="10 11" key="1">
    <citation type="submission" date="2024-10" db="EMBL/GenBank/DDBJ databases">
        <title>Updated reference genomes for cyclostephanoid diatoms.</title>
        <authorList>
            <person name="Roberts W.R."/>
            <person name="Alverson A.J."/>
        </authorList>
    </citation>
    <scope>NUCLEOTIDE SEQUENCE [LARGE SCALE GENOMIC DNA]</scope>
    <source>
        <strain evidence="10 11">AJA010-31</strain>
    </source>
</reference>
<dbReference type="PANTHER" id="PTHR44419:SF19">
    <property type="entry name" value="PROTOCHLOROPHYLLIDE REDUCTASE A, CHLOROPLASTIC"/>
    <property type="match status" value="1"/>
</dbReference>
<keyword evidence="6" id="KW-0560">Oxidoreductase</keyword>
<dbReference type="InterPro" id="IPR002347">
    <property type="entry name" value="SDR_fam"/>
</dbReference>
<dbReference type="GO" id="GO:0015979">
    <property type="term" value="P:photosynthesis"/>
    <property type="evidence" value="ECO:0007669"/>
    <property type="project" value="UniProtKB-KW"/>
</dbReference>
<evidence type="ECO:0000256" key="9">
    <source>
        <dbReference type="SAM" id="SignalP"/>
    </source>
</evidence>
<dbReference type="AlphaFoldDB" id="A0ABD3QV25"/>
<dbReference type="GO" id="GO:0015995">
    <property type="term" value="P:chlorophyll biosynthetic process"/>
    <property type="evidence" value="ECO:0007669"/>
    <property type="project" value="UniProtKB-KW"/>
</dbReference>
<name>A0ABD3QV25_9STRA</name>
<evidence type="ECO:0000256" key="7">
    <source>
        <dbReference type="ARBA" id="ARBA00023171"/>
    </source>
</evidence>
<evidence type="ECO:0000313" key="10">
    <source>
        <dbReference type="EMBL" id="KAL3804249.1"/>
    </source>
</evidence>
<proteinExistence type="inferred from homology"/>
<evidence type="ECO:0000256" key="2">
    <source>
        <dbReference type="ARBA" id="ARBA00005821"/>
    </source>
</evidence>
<evidence type="ECO:0000256" key="8">
    <source>
        <dbReference type="SAM" id="MobiDB-lite"/>
    </source>
</evidence>
<dbReference type="EMBL" id="JALLPJ020000049">
    <property type="protein sequence ID" value="KAL3804249.1"/>
    <property type="molecule type" value="Genomic_DNA"/>
</dbReference>
<evidence type="ECO:0000313" key="11">
    <source>
        <dbReference type="Proteomes" id="UP001530400"/>
    </source>
</evidence>
<feature type="signal peptide" evidence="9">
    <location>
        <begin position="1"/>
        <end position="21"/>
    </location>
</feature>
<dbReference type="PRINTS" id="PR00081">
    <property type="entry name" value="GDHRDH"/>
</dbReference>
<dbReference type="Gene3D" id="3.40.50.720">
    <property type="entry name" value="NAD(P)-binding Rossmann-like Domain"/>
    <property type="match status" value="1"/>
</dbReference>